<evidence type="ECO:0000259" key="6">
    <source>
        <dbReference type="PROSITE" id="PS51898"/>
    </source>
</evidence>
<evidence type="ECO:0000256" key="1">
    <source>
        <dbReference type="ARBA" id="ARBA00008857"/>
    </source>
</evidence>
<evidence type="ECO:0000313" key="8">
    <source>
        <dbReference type="EMBL" id="QGZ54294.1"/>
    </source>
</evidence>
<dbReference type="GO" id="GO:0015074">
    <property type="term" value="P:DNA integration"/>
    <property type="evidence" value="ECO:0007669"/>
    <property type="project" value="UniProtKB-KW"/>
</dbReference>
<evidence type="ECO:0000256" key="5">
    <source>
        <dbReference type="PROSITE-ProRule" id="PRU01248"/>
    </source>
</evidence>
<dbReference type="Proteomes" id="UP000434209">
    <property type="component" value="Chromosome 1"/>
</dbReference>
<proteinExistence type="inferred from homology"/>
<dbReference type="Gene3D" id="1.10.443.10">
    <property type="entry name" value="Intergrase catalytic core"/>
    <property type="match status" value="1"/>
</dbReference>
<accession>A0A7Z2J8D3</accession>
<keyword evidence="3 5" id="KW-0238">DNA-binding</keyword>
<dbReference type="InterPro" id="IPR011010">
    <property type="entry name" value="DNA_brk_join_enz"/>
</dbReference>
<feature type="domain" description="Core-binding (CB)" evidence="7">
    <location>
        <begin position="58"/>
        <end position="141"/>
    </location>
</feature>
<sequence length="371" mass="42037">MSIRKRENGVYYLDVRTPGGKRIRQTTGTADKAEAQELHDKVKHELWRAAKFGERPSRTFDEAALRFLQESAGTADYANKALHIRHFREHFGGRKLDSLTRDEIFAALPTVNRRTREPRPVSKATKNLYLSTIRVMLNTALNDWEWVEHMPKLPAIPGNAKRIRWITREEAQRLLEAISADWMRDVAILGFATGLRQANLLGLEWSQVDLVKRRAWIHPDQAKARRPIGVPLNAEAVDVIRRQLGKHNTYVFTRKGKPIAKWDIGQWDRAVARAGIEHFRFHDVRHTWASWHVQSGTPLPRLMELGAWSKYENVLRYAHLAPDHLAPHADAVTIWAQDGSASAGRGTGGGEDVEAAGGIVARLPEPLLRSA</sequence>
<evidence type="ECO:0000256" key="4">
    <source>
        <dbReference type="ARBA" id="ARBA00023172"/>
    </source>
</evidence>
<reference evidence="8 9" key="1">
    <citation type="submission" date="2019-12" db="EMBL/GenBank/DDBJ databases">
        <title>Paraburkholderia acidiphila 7Q-K02 sp. nov and Paraburkholderia acidisoli DHF22 sp. nov., two strains isolated from forest soil.</title>
        <authorList>
            <person name="Gao Z."/>
            <person name="Qiu L."/>
        </authorList>
    </citation>
    <scope>NUCLEOTIDE SEQUENCE [LARGE SCALE GENOMIC DNA]</scope>
    <source>
        <strain evidence="8 9">7Q-K02</strain>
    </source>
</reference>
<dbReference type="EMBL" id="CP046909">
    <property type="protein sequence ID" value="QGZ54294.1"/>
    <property type="molecule type" value="Genomic_DNA"/>
</dbReference>
<organism evidence="8 9">
    <name type="scientific">Paraburkholderia acidiphila</name>
    <dbReference type="NCBI Taxonomy" id="2571747"/>
    <lineage>
        <taxon>Bacteria</taxon>
        <taxon>Pseudomonadati</taxon>
        <taxon>Pseudomonadota</taxon>
        <taxon>Betaproteobacteria</taxon>
        <taxon>Burkholderiales</taxon>
        <taxon>Burkholderiaceae</taxon>
        <taxon>Paraburkholderia</taxon>
    </lineage>
</organism>
<dbReference type="PROSITE" id="PS51898">
    <property type="entry name" value="TYR_RECOMBINASE"/>
    <property type="match status" value="1"/>
</dbReference>
<dbReference type="OrthoDB" id="662444at2"/>
<keyword evidence="2" id="KW-0229">DNA integration</keyword>
<dbReference type="InterPro" id="IPR044068">
    <property type="entry name" value="CB"/>
</dbReference>
<dbReference type="AlphaFoldDB" id="A0A7Z2J8D3"/>
<dbReference type="Pfam" id="PF00589">
    <property type="entry name" value="Phage_integrase"/>
    <property type="match status" value="1"/>
</dbReference>
<evidence type="ECO:0000313" key="9">
    <source>
        <dbReference type="Proteomes" id="UP000434209"/>
    </source>
</evidence>
<dbReference type="CDD" id="cd00796">
    <property type="entry name" value="INT_Rci_Hp1_C"/>
    <property type="match status" value="1"/>
</dbReference>
<evidence type="ECO:0000256" key="2">
    <source>
        <dbReference type="ARBA" id="ARBA00022908"/>
    </source>
</evidence>
<dbReference type="KEGG" id="pacp:FAZ97_04830"/>
<dbReference type="InterPro" id="IPR050090">
    <property type="entry name" value="Tyrosine_recombinase_XerCD"/>
</dbReference>
<dbReference type="Gene3D" id="1.10.150.130">
    <property type="match status" value="1"/>
</dbReference>
<dbReference type="SUPFAM" id="SSF56349">
    <property type="entry name" value="DNA breaking-rejoining enzymes"/>
    <property type="match status" value="1"/>
</dbReference>
<dbReference type="InterPro" id="IPR002104">
    <property type="entry name" value="Integrase_catalytic"/>
</dbReference>
<keyword evidence="4" id="KW-0233">DNA recombination</keyword>
<dbReference type="PANTHER" id="PTHR30349">
    <property type="entry name" value="PHAGE INTEGRASE-RELATED"/>
    <property type="match status" value="1"/>
</dbReference>
<dbReference type="PROSITE" id="PS51900">
    <property type="entry name" value="CB"/>
    <property type="match status" value="1"/>
</dbReference>
<evidence type="ECO:0000256" key="3">
    <source>
        <dbReference type="ARBA" id="ARBA00023125"/>
    </source>
</evidence>
<name>A0A7Z2J8D3_9BURK</name>
<feature type="domain" description="Tyr recombinase" evidence="6">
    <location>
        <begin position="161"/>
        <end position="330"/>
    </location>
</feature>
<dbReference type="PANTHER" id="PTHR30349:SF64">
    <property type="entry name" value="PROPHAGE INTEGRASE INTD-RELATED"/>
    <property type="match status" value="1"/>
</dbReference>
<dbReference type="GO" id="GO:0006310">
    <property type="term" value="P:DNA recombination"/>
    <property type="evidence" value="ECO:0007669"/>
    <property type="project" value="UniProtKB-KW"/>
</dbReference>
<dbReference type="GO" id="GO:0003677">
    <property type="term" value="F:DNA binding"/>
    <property type="evidence" value="ECO:0007669"/>
    <property type="project" value="UniProtKB-UniRule"/>
</dbReference>
<dbReference type="InterPro" id="IPR010998">
    <property type="entry name" value="Integrase_recombinase_N"/>
</dbReference>
<keyword evidence="9" id="KW-1185">Reference proteome</keyword>
<evidence type="ECO:0000259" key="7">
    <source>
        <dbReference type="PROSITE" id="PS51900"/>
    </source>
</evidence>
<dbReference type="InterPro" id="IPR013762">
    <property type="entry name" value="Integrase-like_cat_sf"/>
</dbReference>
<gene>
    <name evidence="8" type="ORF">FAZ97_04830</name>
</gene>
<dbReference type="RefSeq" id="WP_158757427.1">
    <property type="nucleotide sequence ID" value="NZ_CP046909.1"/>
</dbReference>
<protein>
    <submittedName>
        <fullName evidence="8">Tyrosine-type recombinase/integrase</fullName>
    </submittedName>
</protein>
<comment type="similarity">
    <text evidence="1">Belongs to the 'phage' integrase family.</text>
</comment>